<reference evidence="7 8" key="1">
    <citation type="journal article" date="2019" name="Nat. Plants">
        <title>Stout camphor tree genome fills gaps in understanding of flowering plant genome evolution.</title>
        <authorList>
            <person name="Chaw S.M."/>
            <person name="Liu Y.C."/>
            <person name="Wu Y.W."/>
            <person name="Wang H.Y."/>
            <person name="Lin C.I."/>
            <person name="Wu C.S."/>
            <person name="Ke H.M."/>
            <person name="Chang L.Y."/>
            <person name="Hsu C.Y."/>
            <person name="Yang H.T."/>
            <person name="Sudianto E."/>
            <person name="Hsu M.H."/>
            <person name="Wu K.P."/>
            <person name="Wang L.N."/>
            <person name="Leebens-Mack J.H."/>
            <person name="Tsai I.J."/>
        </authorList>
    </citation>
    <scope>NUCLEOTIDE SEQUENCE [LARGE SCALE GENOMIC DNA]</scope>
    <source>
        <strain evidence="8">cv. Chaw 1501</strain>
        <tissue evidence="7">Young leaves</tissue>
    </source>
</reference>
<evidence type="ECO:0000256" key="1">
    <source>
        <dbReference type="ARBA" id="ARBA00022946"/>
    </source>
</evidence>
<dbReference type="PROSITE" id="PS01031">
    <property type="entry name" value="SHSP"/>
    <property type="match status" value="1"/>
</dbReference>
<evidence type="ECO:0000256" key="4">
    <source>
        <dbReference type="RuleBase" id="RU003616"/>
    </source>
</evidence>
<dbReference type="OrthoDB" id="1431247at2759"/>
<dbReference type="PANTHER" id="PTHR46991:SF11">
    <property type="entry name" value="SMALL HEAT SHOCK PROTEIN HSPF"/>
    <property type="match status" value="1"/>
</dbReference>
<evidence type="ECO:0000313" key="8">
    <source>
        <dbReference type="Proteomes" id="UP000283530"/>
    </source>
</evidence>
<evidence type="ECO:0000256" key="5">
    <source>
        <dbReference type="SAM" id="MobiDB-lite"/>
    </source>
</evidence>
<sequence length="220" mass="24470">MAAMLASRKAFSSSLMQKLVTPFRPLATASSSTIRSFNTNVQVSDQGGHDDSLDIDRGSERFISRRGGRDDSIVSDVLDPFFPSRSLSQVLNLMDQMMENPFAALSRGMGGGSRRGFDVREDKDALYLRVDMPGLGKEDVKVFVEQNTLIIKGEGGDKESGYDDSDRESGRRYSSRIDLPSELYKLDEIKAEMKNGVLKVLVPKVMEDERKDVFQVNVEG</sequence>
<comment type="similarity">
    <text evidence="3 4">Belongs to the small heat shock protein (HSP20) family.</text>
</comment>
<dbReference type="CDD" id="cd06464">
    <property type="entry name" value="ACD_sHsps-like"/>
    <property type="match status" value="1"/>
</dbReference>
<dbReference type="PANTHER" id="PTHR46991">
    <property type="entry name" value="23.5 KDA HEAT SHOCK PROTEIN, MITOCHONDRIAL"/>
    <property type="match status" value="1"/>
</dbReference>
<feature type="domain" description="SHSP" evidence="6">
    <location>
        <begin position="108"/>
        <end position="219"/>
    </location>
</feature>
<dbReference type="InterPro" id="IPR008978">
    <property type="entry name" value="HSP20-like_chaperone"/>
</dbReference>
<gene>
    <name evidence="7" type="ORF">CKAN_00786800</name>
</gene>
<accession>A0A443NLC3</accession>
<keyword evidence="8" id="KW-1185">Reference proteome</keyword>
<evidence type="ECO:0000259" key="6">
    <source>
        <dbReference type="PROSITE" id="PS01031"/>
    </source>
</evidence>
<evidence type="ECO:0000256" key="3">
    <source>
        <dbReference type="PROSITE-ProRule" id="PRU00285"/>
    </source>
</evidence>
<feature type="region of interest" description="Disordered" evidence="5">
    <location>
        <begin position="154"/>
        <end position="174"/>
    </location>
</feature>
<evidence type="ECO:0000256" key="2">
    <source>
        <dbReference type="ARBA" id="ARBA00023016"/>
    </source>
</evidence>
<name>A0A443NLC3_9MAGN</name>
<evidence type="ECO:0000313" key="7">
    <source>
        <dbReference type="EMBL" id="RWR79298.1"/>
    </source>
</evidence>
<dbReference type="InterPro" id="IPR002068">
    <property type="entry name" value="A-crystallin/Hsp20_dom"/>
</dbReference>
<proteinExistence type="inferred from homology"/>
<dbReference type="SUPFAM" id="SSF49764">
    <property type="entry name" value="HSP20-like chaperones"/>
    <property type="match status" value="1"/>
</dbReference>
<dbReference type="STRING" id="337451.A0A443NLC3"/>
<dbReference type="AlphaFoldDB" id="A0A443NLC3"/>
<keyword evidence="2 7" id="KW-0346">Stress response</keyword>
<dbReference type="InterPro" id="IPR044656">
    <property type="entry name" value="HSP14.7/HSP23.5/HSP23.6-like"/>
</dbReference>
<keyword evidence="1" id="KW-0809">Transit peptide</keyword>
<dbReference type="Pfam" id="PF00011">
    <property type="entry name" value="HSP20"/>
    <property type="match status" value="1"/>
</dbReference>
<comment type="caution">
    <text evidence="7">The sequence shown here is derived from an EMBL/GenBank/DDBJ whole genome shotgun (WGS) entry which is preliminary data.</text>
</comment>
<organism evidence="7 8">
    <name type="scientific">Cinnamomum micranthum f. kanehirae</name>
    <dbReference type="NCBI Taxonomy" id="337451"/>
    <lineage>
        <taxon>Eukaryota</taxon>
        <taxon>Viridiplantae</taxon>
        <taxon>Streptophyta</taxon>
        <taxon>Embryophyta</taxon>
        <taxon>Tracheophyta</taxon>
        <taxon>Spermatophyta</taxon>
        <taxon>Magnoliopsida</taxon>
        <taxon>Magnoliidae</taxon>
        <taxon>Laurales</taxon>
        <taxon>Lauraceae</taxon>
        <taxon>Cinnamomum</taxon>
    </lineage>
</organism>
<dbReference type="Gene3D" id="2.60.40.790">
    <property type="match status" value="1"/>
</dbReference>
<dbReference type="Proteomes" id="UP000283530">
    <property type="component" value="Unassembled WGS sequence"/>
</dbReference>
<dbReference type="EMBL" id="QPKB01000003">
    <property type="protein sequence ID" value="RWR79298.1"/>
    <property type="molecule type" value="Genomic_DNA"/>
</dbReference>
<protein>
    <submittedName>
        <fullName evidence="7">Small heat shock protein, chloroplastic-like protein isoform X2</fullName>
    </submittedName>
</protein>